<dbReference type="Pfam" id="PF08603">
    <property type="entry name" value="CAP_C"/>
    <property type="match status" value="1"/>
</dbReference>
<dbReference type="GO" id="GO:0007010">
    <property type="term" value="P:cytoskeleton organization"/>
    <property type="evidence" value="ECO:0007669"/>
    <property type="project" value="InterPro"/>
</dbReference>
<reference evidence="2 3" key="1">
    <citation type="submission" date="2012-04" db="EMBL/GenBank/DDBJ databases">
        <title>The Genome Sequence of Saprolegnia declina VS20.</title>
        <authorList>
            <consortium name="The Broad Institute Genome Sequencing Platform"/>
            <person name="Russ C."/>
            <person name="Nusbaum C."/>
            <person name="Tyler B."/>
            <person name="van West P."/>
            <person name="Dieguez-Uribeondo J."/>
            <person name="de Bruijn I."/>
            <person name="Tripathy S."/>
            <person name="Jiang R."/>
            <person name="Young S.K."/>
            <person name="Zeng Q."/>
            <person name="Gargeya S."/>
            <person name="Fitzgerald M."/>
            <person name="Haas B."/>
            <person name="Abouelleil A."/>
            <person name="Alvarado L."/>
            <person name="Arachchi H.M."/>
            <person name="Berlin A."/>
            <person name="Chapman S.B."/>
            <person name="Goldberg J."/>
            <person name="Griggs A."/>
            <person name="Gujja S."/>
            <person name="Hansen M."/>
            <person name="Howarth C."/>
            <person name="Imamovic A."/>
            <person name="Larimer J."/>
            <person name="McCowen C."/>
            <person name="Montmayeur A."/>
            <person name="Murphy C."/>
            <person name="Neiman D."/>
            <person name="Pearson M."/>
            <person name="Priest M."/>
            <person name="Roberts A."/>
            <person name="Saif S."/>
            <person name="Shea T."/>
            <person name="Sisk P."/>
            <person name="Sykes S."/>
            <person name="Wortman J."/>
            <person name="Nusbaum C."/>
            <person name="Birren B."/>
        </authorList>
    </citation>
    <scope>NUCLEOTIDE SEQUENCE [LARGE SCALE GENOMIC DNA]</scope>
    <source>
        <strain evidence="2 3">VS20</strain>
    </source>
</reference>
<dbReference type="InterPro" id="IPR013912">
    <property type="entry name" value="Adenylate_cyclase-assoc_CAP_C"/>
</dbReference>
<dbReference type="InterPro" id="IPR016098">
    <property type="entry name" value="CAP/MinC_C"/>
</dbReference>
<name>T0QJ03_SAPDV</name>
<proteinExistence type="predicted"/>
<organism evidence="2 3">
    <name type="scientific">Saprolegnia diclina (strain VS20)</name>
    <dbReference type="NCBI Taxonomy" id="1156394"/>
    <lineage>
        <taxon>Eukaryota</taxon>
        <taxon>Sar</taxon>
        <taxon>Stramenopiles</taxon>
        <taxon>Oomycota</taxon>
        <taxon>Saprolegniomycetes</taxon>
        <taxon>Saprolegniales</taxon>
        <taxon>Saprolegniaceae</taxon>
        <taxon>Saprolegnia</taxon>
    </lineage>
</organism>
<keyword evidence="3" id="KW-1185">Reference proteome</keyword>
<dbReference type="InterPro" id="IPR036223">
    <property type="entry name" value="CAP_C_sf"/>
</dbReference>
<dbReference type="OrthoDB" id="10465573at2759"/>
<feature type="domain" description="Adenylate cyclase-associated CAP C-terminal" evidence="1">
    <location>
        <begin position="33"/>
        <end position="131"/>
    </location>
</feature>
<dbReference type="InParanoid" id="T0QJ03"/>
<dbReference type="SUPFAM" id="SSF69340">
    <property type="entry name" value="C-terminal domain of adenylylcyclase associated protein"/>
    <property type="match status" value="1"/>
</dbReference>
<dbReference type="GO" id="GO:0003779">
    <property type="term" value="F:actin binding"/>
    <property type="evidence" value="ECO:0007669"/>
    <property type="project" value="InterPro"/>
</dbReference>
<dbReference type="RefSeq" id="XP_008612953.1">
    <property type="nucleotide sequence ID" value="XM_008614731.1"/>
</dbReference>
<dbReference type="EMBL" id="JH767158">
    <property type="protein sequence ID" value="EQC33730.1"/>
    <property type="molecule type" value="Genomic_DNA"/>
</dbReference>
<evidence type="ECO:0000313" key="2">
    <source>
        <dbReference type="EMBL" id="EQC33730.1"/>
    </source>
</evidence>
<dbReference type="Gene3D" id="2.160.20.70">
    <property type="match status" value="1"/>
</dbReference>
<dbReference type="VEuPathDB" id="FungiDB:SDRG_08833"/>
<accession>T0QJ03</accession>
<gene>
    <name evidence="2" type="ORF">SDRG_08833</name>
</gene>
<evidence type="ECO:0000313" key="3">
    <source>
        <dbReference type="Proteomes" id="UP000030762"/>
    </source>
</evidence>
<evidence type="ECO:0000259" key="1">
    <source>
        <dbReference type="Pfam" id="PF08603"/>
    </source>
</evidence>
<sequence>MLPTSTLLATMQRRPAPVTFEKETDAALTVPPQTSGVFASNIVRCSLKMDTKVTQVTVTASSEIDIAFVSVISSLELVRCHGVRAAFTGTCRTIVVDACDNVMLVVPAESTVRVVSSASTRVRIVTSATQDAYCVPDLDLQTLETCIAPYGRPDYPDFLYYHPCQSTQLIDLAEVSPLWRDIWSHWHKLPWTLKSYTAPTALQHLADLVDTPIWLQVLPTFHVTRPVTQEMCLAVKLGYHRPFYAAVAASDLRTLRSFMSASGEWPTLPQFTALVNGRVAGSDAPRPVSLAVLYKDITHIWQAACLASGATGDGAPRYCTLNRVD</sequence>
<dbReference type="GeneID" id="19949560"/>
<dbReference type="AlphaFoldDB" id="T0QJ03"/>
<protein>
    <recommendedName>
        <fullName evidence="1">Adenylate cyclase-associated CAP C-terminal domain-containing protein</fullName>
    </recommendedName>
</protein>
<dbReference type="Proteomes" id="UP000030762">
    <property type="component" value="Unassembled WGS sequence"/>
</dbReference>